<comment type="caution">
    <text evidence="1">The sequence shown here is derived from an EMBL/GenBank/DDBJ whole genome shotgun (WGS) entry which is preliminary data.</text>
</comment>
<gene>
    <name evidence="1" type="ORF">E4656_20120</name>
</gene>
<protein>
    <submittedName>
        <fullName evidence="1">Uncharacterized protein</fullName>
    </submittedName>
</protein>
<reference evidence="1 2" key="1">
    <citation type="submission" date="2019-04" db="EMBL/GenBank/DDBJ databases">
        <title>Natronospirillum operosus gen. nov., sp. nov., a haloalkaliphilic satellite isolated from decaying biomass of laboratory culture of cyanobacterium Geitlerinema sp. and proposal of Natronospirillaceae fam. nov. and Saccharospirillaceae fam. nov.</title>
        <authorList>
            <person name="Kevbrin V."/>
            <person name="Boltyanskaya Y."/>
            <person name="Koziaeva V."/>
            <person name="Grouzdev D.S."/>
            <person name="Park M."/>
            <person name="Cho J."/>
        </authorList>
    </citation>
    <scope>NUCLEOTIDE SEQUENCE [LARGE SCALE GENOMIC DNA]</scope>
    <source>
        <strain evidence="1 2">G-116</strain>
    </source>
</reference>
<dbReference type="EMBL" id="SRMF01000027">
    <property type="protein sequence ID" value="TGG89364.1"/>
    <property type="molecule type" value="Genomic_DNA"/>
</dbReference>
<evidence type="ECO:0000313" key="1">
    <source>
        <dbReference type="EMBL" id="TGG89364.1"/>
    </source>
</evidence>
<keyword evidence="2" id="KW-1185">Reference proteome</keyword>
<evidence type="ECO:0000313" key="2">
    <source>
        <dbReference type="Proteomes" id="UP000297475"/>
    </source>
</evidence>
<organism evidence="1 2">
    <name type="scientific">Natronospirillum operosum</name>
    <dbReference type="NCBI Taxonomy" id="2759953"/>
    <lineage>
        <taxon>Bacteria</taxon>
        <taxon>Pseudomonadati</taxon>
        <taxon>Pseudomonadota</taxon>
        <taxon>Gammaproteobacteria</taxon>
        <taxon>Oceanospirillales</taxon>
        <taxon>Natronospirillaceae</taxon>
        <taxon>Natronospirillum</taxon>
    </lineage>
</organism>
<sequence length="101" mass="11478">MKEDESDIAERLLSRFLGTASSSVLEALASEGVECSRVVSLNEPGAFRNREIDENSRFLVSCDMGSYRQFIIYKVYVRAYLFFDHEQHLVDAIVVKLPEIG</sequence>
<dbReference type="Proteomes" id="UP000297475">
    <property type="component" value="Unassembled WGS sequence"/>
</dbReference>
<dbReference type="AlphaFoldDB" id="A0A4Z0W8L3"/>
<proteinExistence type="predicted"/>
<name>A0A4Z0W8L3_9GAMM</name>
<accession>A0A4Z0W8L3</accession>
<dbReference type="RefSeq" id="WP_135485117.1">
    <property type="nucleotide sequence ID" value="NZ_SRMF01000027.1"/>
</dbReference>